<feature type="region of interest" description="Disordered" evidence="1">
    <location>
        <begin position="203"/>
        <end position="459"/>
    </location>
</feature>
<evidence type="ECO:0000313" key="3">
    <source>
        <dbReference type="EMBL" id="KAK3013470.1"/>
    </source>
</evidence>
<accession>A0AA89ASI3</accession>
<gene>
    <name evidence="3" type="ORF">RJ639_009778</name>
</gene>
<organism evidence="3 4">
    <name type="scientific">Escallonia herrerae</name>
    <dbReference type="NCBI Taxonomy" id="1293975"/>
    <lineage>
        <taxon>Eukaryota</taxon>
        <taxon>Viridiplantae</taxon>
        <taxon>Streptophyta</taxon>
        <taxon>Embryophyta</taxon>
        <taxon>Tracheophyta</taxon>
        <taxon>Spermatophyta</taxon>
        <taxon>Magnoliopsida</taxon>
        <taxon>eudicotyledons</taxon>
        <taxon>Gunneridae</taxon>
        <taxon>Pentapetalae</taxon>
        <taxon>asterids</taxon>
        <taxon>campanulids</taxon>
        <taxon>Escalloniales</taxon>
        <taxon>Escalloniaceae</taxon>
        <taxon>Escallonia</taxon>
    </lineage>
</organism>
<dbReference type="InterPro" id="IPR008480">
    <property type="entry name" value="DUF761_pln"/>
</dbReference>
<feature type="transmembrane region" description="Helical" evidence="2">
    <location>
        <begin position="75"/>
        <end position="92"/>
    </location>
</feature>
<name>A0AA89ASI3_9ASTE</name>
<feature type="compositionally biased region" description="Polar residues" evidence="1">
    <location>
        <begin position="473"/>
        <end position="482"/>
    </location>
</feature>
<feature type="compositionally biased region" description="Pro residues" evidence="1">
    <location>
        <begin position="447"/>
        <end position="458"/>
    </location>
</feature>
<feature type="compositionally biased region" description="Low complexity" evidence="1">
    <location>
        <begin position="429"/>
        <end position="443"/>
    </location>
</feature>
<dbReference type="Pfam" id="PF05553">
    <property type="entry name" value="DUF761"/>
    <property type="match status" value="1"/>
</dbReference>
<keyword evidence="2" id="KW-1133">Transmembrane helix</keyword>
<evidence type="ECO:0000256" key="1">
    <source>
        <dbReference type="SAM" id="MobiDB-lite"/>
    </source>
</evidence>
<keyword evidence="2" id="KW-0812">Transmembrane</keyword>
<feature type="compositionally biased region" description="Basic and acidic residues" evidence="1">
    <location>
        <begin position="246"/>
        <end position="259"/>
    </location>
</feature>
<feature type="compositionally biased region" description="Pro residues" evidence="1">
    <location>
        <begin position="352"/>
        <end position="370"/>
    </location>
</feature>
<keyword evidence="2" id="KW-0472">Membrane</keyword>
<evidence type="ECO:0000313" key="4">
    <source>
        <dbReference type="Proteomes" id="UP001188597"/>
    </source>
</evidence>
<keyword evidence="4" id="KW-1185">Reference proteome</keyword>
<feature type="compositionally biased region" description="Pro residues" evidence="1">
    <location>
        <begin position="276"/>
        <end position="292"/>
    </location>
</feature>
<dbReference type="PANTHER" id="PTHR33098:SF36">
    <property type="entry name" value="HYDROXYPROLINE-RICH GLYCOPROTEIN FAMILY PROTEIN"/>
    <property type="match status" value="1"/>
</dbReference>
<feature type="compositionally biased region" description="Pro residues" evidence="1">
    <location>
        <begin position="392"/>
        <end position="404"/>
    </location>
</feature>
<protein>
    <submittedName>
        <fullName evidence="3">Uncharacterized protein</fullName>
    </submittedName>
</protein>
<dbReference type="PANTHER" id="PTHR33098">
    <property type="entry name" value="COTTON FIBER (DUF761)"/>
    <property type="match status" value="1"/>
</dbReference>
<sequence length="565" mass="62706">MEEDGEDLPPFWLESTTNLRRADRYRHRASSLLLSSALLIILLLVTAAFFLVFIIPSVISSTAQIFRPNTVKKSWDSVNAVLVLFAIIFGFLSRNRNYDSAYDGYQRTNSNEVPKSNPSTPHQWYEVSDRTAFDHPTTSRVGLMRRNSSSYPDLRQVSPWVTGDDRWRFSDDTQVDSYRVSRSDQLHQYYHHGWGEVLQRQDSETKNITQEVSSSPPPPPSPAQTPPPAASPPVIKQRAKRAYKNIGHEEKTSKKRENEPEPEPDETPIQMEDLAPSPPPQPSPPPAPPPLPEIRDFYQKRSRSDRKKGGTNATKSFVTSFYSMQKKKRKQRQNSVDNLDAFFYQSQVPPLHSHPPPSTPPPPPPPPPPSVFQNLFSSKKGKKKRLISDAPMSPPPPPPPPPPSTVARAYKARTQMTSVPARTVPVKINSFNSVDGNSSGGDSPLSRIPPPPPLPPFNMPAWKFVVQGDYVRVQSTHSSRSGSPELDDVDASSPKAYCESPGPTATVIDGGDAPLFCASPDVDTKADSFIARFRAGLKLEKINSFNQKQGLRMSNLGPGPSPSHS</sequence>
<dbReference type="AlphaFoldDB" id="A0AA89ASI3"/>
<feature type="compositionally biased region" description="Pro residues" evidence="1">
    <location>
        <begin position="215"/>
        <end position="231"/>
    </location>
</feature>
<reference evidence="3" key="1">
    <citation type="submission" date="2022-12" db="EMBL/GenBank/DDBJ databases">
        <title>Draft genome assemblies for two species of Escallonia (Escalloniales).</title>
        <authorList>
            <person name="Chanderbali A."/>
            <person name="Dervinis C."/>
            <person name="Anghel I."/>
            <person name="Soltis D."/>
            <person name="Soltis P."/>
            <person name="Zapata F."/>
        </authorList>
    </citation>
    <scope>NUCLEOTIDE SEQUENCE</scope>
    <source>
        <strain evidence="3">UCBG64.0493</strain>
        <tissue evidence="3">Leaf</tissue>
    </source>
</reference>
<feature type="compositionally biased region" description="Polar residues" evidence="1">
    <location>
        <begin position="311"/>
        <end position="323"/>
    </location>
</feature>
<feature type="region of interest" description="Disordered" evidence="1">
    <location>
        <begin position="473"/>
        <end position="504"/>
    </location>
</feature>
<feature type="transmembrane region" description="Helical" evidence="2">
    <location>
        <begin position="31"/>
        <end position="55"/>
    </location>
</feature>
<comment type="caution">
    <text evidence="3">The sequence shown here is derived from an EMBL/GenBank/DDBJ whole genome shotgun (WGS) entry which is preliminary data.</text>
</comment>
<evidence type="ECO:0000256" key="2">
    <source>
        <dbReference type="SAM" id="Phobius"/>
    </source>
</evidence>
<dbReference type="EMBL" id="JAVXUP010001296">
    <property type="protein sequence ID" value="KAK3013470.1"/>
    <property type="molecule type" value="Genomic_DNA"/>
</dbReference>
<dbReference type="Proteomes" id="UP001188597">
    <property type="component" value="Unassembled WGS sequence"/>
</dbReference>
<proteinExistence type="predicted"/>